<dbReference type="EMBL" id="MLQR01000050">
    <property type="protein sequence ID" value="OIJ10377.1"/>
    <property type="molecule type" value="Genomic_DNA"/>
</dbReference>
<keyword evidence="3" id="KW-1185">Reference proteome</keyword>
<proteinExistence type="predicted"/>
<name>A0A1S2LF89_9BACI</name>
<organism evidence="2 3">
    <name type="scientific">Anaerobacillus alkalilacustris</name>
    <dbReference type="NCBI Taxonomy" id="393763"/>
    <lineage>
        <taxon>Bacteria</taxon>
        <taxon>Bacillati</taxon>
        <taxon>Bacillota</taxon>
        <taxon>Bacilli</taxon>
        <taxon>Bacillales</taxon>
        <taxon>Bacillaceae</taxon>
        <taxon>Anaerobacillus</taxon>
    </lineage>
</organism>
<evidence type="ECO:0000313" key="3">
    <source>
        <dbReference type="Proteomes" id="UP000179524"/>
    </source>
</evidence>
<evidence type="ECO:0000313" key="2">
    <source>
        <dbReference type="EMBL" id="OIJ10377.1"/>
    </source>
</evidence>
<comment type="caution">
    <text evidence="2">The sequence shown here is derived from an EMBL/GenBank/DDBJ whole genome shotgun (WGS) entry which is preliminary data.</text>
</comment>
<protein>
    <submittedName>
        <fullName evidence="2">Uncharacterized protein</fullName>
    </submittedName>
</protein>
<evidence type="ECO:0000256" key="1">
    <source>
        <dbReference type="SAM" id="MobiDB-lite"/>
    </source>
</evidence>
<feature type="compositionally biased region" description="Polar residues" evidence="1">
    <location>
        <begin position="71"/>
        <end position="83"/>
    </location>
</feature>
<reference evidence="2 3" key="1">
    <citation type="submission" date="2016-10" db="EMBL/GenBank/DDBJ databases">
        <title>Draft genome sequences of four alkaliphilic bacteria belonging to the Anaerobacillus genus.</title>
        <authorList>
            <person name="Bassil N.M."/>
            <person name="Lloyd J.R."/>
        </authorList>
    </citation>
    <scope>NUCLEOTIDE SEQUENCE [LARGE SCALE GENOMIC DNA]</scope>
    <source>
        <strain evidence="2 3">DSM 18345</strain>
    </source>
</reference>
<feature type="region of interest" description="Disordered" evidence="1">
    <location>
        <begin position="1"/>
        <end position="21"/>
    </location>
</feature>
<dbReference type="Proteomes" id="UP000179524">
    <property type="component" value="Unassembled WGS sequence"/>
</dbReference>
<feature type="region of interest" description="Disordered" evidence="1">
    <location>
        <begin position="50"/>
        <end position="83"/>
    </location>
</feature>
<sequence length="83" mass="9837">MKKKRTKKVEKQKQEINPEVTEEVKEEATQIVKPRNPFAAWDDLVFTRRSQVKAQPTVEEQKTTDEKKDQPPTNEKNQGWSWI</sequence>
<feature type="compositionally biased region" description="Basic and acidic residues" evidence="1">
    <location>
        <begin position="59"/>
        <end position="70"/>
    </location>
</feature>
<dbReference type="RefSeq" id="WP_071310950.1">
    <property type="nucleotide sequence ID" value="NZ_MLQR01000050.1"/>
</dbReference>
<feature type="compositionally biased region" description="Basic and acidic residues" evidence="1">
    <location>
        <begin position="9"/>
        <end position="21"/>
    </location>
</feature>
<dbReference type="AlphaFoldDB" id="A0A1S2LF89"/>
<gene>
    <name evidence="2" type="ORF">BKP37_17675</name>
</gene>
<accession>A0A1S2LF89</accession>
<dbReference type="OrthoDB" id="9866813at2"/>